<dbReference type="InterPro" id="IPR027859">
    <property type="entry name" value="KATNIP_dom"/>
</dbReference>
<dbReference type="Proteomes" id="UP000194236">
    <property type="component" value="Unassembled WGS sequence"/>
</dbReference>
<dbReference type="EMBL" id="MUJZ01006652">
    <property type="protein sequence ID" value="OTF82810.1"/>
    <property type="molecule type" value="Genomic_DNA"/>
</dbReference>
<dbReference type="AlphaFoldDB" id="A0A1Y3BPA2"/>
<feature type="non-terminal residue" evidence="2">
    <location>
        <position position="332"/>
    </location>
</feature>
<evidence type="ECO:0000313" key="2">
    <source>
        <dbReference type="EMBL" id="OTF82810.1"/>
    </source>
</evidence>
<gene>
    <name evidence="2" type="ORF">BLA29_004604</name>
</gene>
<evidence type="ECO:0000313" key="3">
    <source>
        <dbReference type="Proteomes" id="UP000194236"/>
    </source>
</evidence>
<comment type="caution">
    <text evidence="2">The sequence shown here is derived from an EMBL/GenBank/DDBJ whole genome shotgun (WGS) entry which is preliminary data.</text>
</comment>
<feature type="domain" description="KATNIP" evidence="1">
    <location>
        <begin position="249"/>
        <end position="325"/>
    </location>
</feature>
<evidence type="ECO:0000259" key="1">
    <source>
        <dbReference type="Pfam" id="PF14652"/>
    </source>
</evidence>
<dbReference type="InterPro" id="IPR026704">
    <property type="entry name" value="KATNIP"/>
</dbReference>
<dbReference type="PANTHER" id="PTHR21534">
    <property type="entry name" value="KATANIN-INTERACTING PROTEIN"/>
    <property type="match status" value="1"/>
</dbReference>
<feature type="domain" description="KATNIP" evidence="1">
    <location>
        <begin position="115"/>
        <end position="234"/>
    </location>
</feature>
<accession>A0A1Y3BPA2</accession>
<dbReference type="OrthoDB" id="304622at2759"/>
<name>A0A1Y3BPA2_EURMA</name>
<dbReference type="PANTHER" id="PTHR21534:SF0">
    <property type="entry name" value="KATANIN-INTERACTING PROTEIN"/>
    <property type="match status" value="1"/>
</dbReference>
<organism evidence="2 3">
    <name type="scientific">Euroglyphus maynei</name>
    <name type="common">Mayne's house dust mite</name>
    <dbReference type="NCBI Taxonomy" id="6958"/>
    <lineage>
        <taxon>Eukaryota</taxon>
        <taxon>Metazoa</taxon>
        <taxon>Ecdysozoa</taxon>
        <taxon>Arthropoda</taxon>
        <taxon>Chelicerata</taxon>
        <taxon>Arachnida</taxon>
        <taxon>Acari</taxon>
        <taxon>Acariformes</taxon>
        <taxon>Sarcoptiformes</taxon>
        <taxon>Astigmata</taxon>
        <taxon>Psoroptidia</taxon>
        <taxon>Analgoidea</taxon>
        <taxon>Pyroglyphidae</taxon>
        <taxon>Pyroglyphinae</taxon>
        <taxon>Euroglyphus</taxon>
    </lineage>
</organism>
<keyword evidence="3" id="KW-1185">Reference proteome</keyword>
<reference evidence="2 3" key="1">
    <citation type="submission" date="2017-03" db="EMBL/GenBank/DDBJ databases">
        <title>Genome Survey of Euroglyphus maynei.</title>
        <authorList>
            <person name="Arlian L.G."/>
            <person name="Morgan M.S."/>
            <person name="Rider S.D."/>
        </authorList>
    </citation>
    <scope>NUCLEOTIDE SEQUENCE [LARGE SCALE GENOMIC DNA]</scope>
    <source>
        <strain evidence="2">Arlian Lab</strain>
        <tissue evidence="2">Whole body</tissue>
    </source>
</reference>
<proteinExistence type="predicted"/>
<sequence length="332" mass="38994">MPFPSSIGFLHEQSNIIITTTDFDDENNRQHQRQVPRWLLEFHQEIQPLPRNKSRPSTDNNITTNRPKWFEELSQKRRMSDIVDLKFNKESLQKSAVADNNPNEATIIMSNHNHYLSKFDDNVASAKDYQQTINNDDEVCLKPYEDYTINKISNKSMDIIDNADDDDDNLFTFTTATLKSIENLKLDEKNNDEDCIIPEMPTGIQLCLTLMENWGDQNFIGLNGLEILDRYGNRPAIENVFLYDDDENRKENNNDLYKLIDNVYRTHDDAHIWQCRTSYSPIRIIIRFEKQTTIALIRIWNYNKSRIHSYRGVKFVIIQLDDKTIFCGEIAK</sequence>
<dbReference type="Pfam" id="PF14652">
    <property type="entry name" value="DUF4457"/>
    <property type="match status" value="2"/>
</dbReference>
<protein>
    <recommendedName>
        <fullName evidence="1">KATNIP domain-containing protein</fullName>
    </recommendedName>
</protein>